<accession>A0A6J4NSB1</accession>
<dbReference type="EMBL" id="CADCTY010001958">
    <property type="protein sequence ID" value="CAA9396922.1"/>
    <property type="molecule type" value="Genomic_DNA"/>
</dbReference>
<dbReference type="AlphaFoldDB" id="A0A6J4NSB1"/>
<organism evidence="1">
    <name type="scientific">uncultured Leptolyngbya sp</name>
    <dbReference type="NCBI Taxonomy" id="332963"/>
    <lineage>
        <taxon>Bacteria</taxon>
        <taxon>Bacillati</taxon>
        <taxon>Cyanobacteriota</taxon>
        <taxon>Cyanophyceae</taxon>
        <taxon>Leptolyngbyales</taxon>
        <taxon>Leptolyngbyaceae</taxon>
        <taxon>Leptolyngbya group</taxon>
        <taxon>Leptolyngbya</taxon>
        <taxon>environmental samples</taxon>
    </lineage>
</organism>
<gene>
    <name evidence="1" type="ORF">AVDCRST_MAG94-5705</name>
</gene>
<reference evidence="1" key="1">
    <citation type="submission" date="2020-02" db="EMBL/GenBank/DDBJ databases">
        <authorList>
            <person name="Meier V. D."/>
        </authorList>
    </citation>
    <scope>NUCLEOTIDE SEQUENCE</scope>
    <source>
        <strain evidence="1">AVDCRST_MAG94</strain>
    </source>
</reference>
<sequence length="389" mass="45355">MQTSRLYHQLQILLGQSIPWADQRHLQTLIWMVIGLILSECINLTKWRVYIQSRAVFAQSHQRRFSRWLYNPRINVQKLYSALITQTLKTWGEPQITLIEDTSMLWDEYCLIRLSVQYRGRAIPLVWRVIRHGSSSVRFEVYQTMLKRGARLVPTGIQVCFLADRGFADTTLMHYLREELHWHFRIRLKSNCWINRPGKGCKHLKQYHLALGEVVLLQGVTLTKTHPFAGVHLALARDPLSRQVWMVASDQPTTLQTFREYGERFEIEEELLDEKSNGFQLERSEILSIPALSRLCLVMAVATLLLTVQGQQVVATGKRRWVDAHWQRGNSYLRIGWNWLKGTLHQRWCLFSLISLLGEADPKPASASKKQNQKQLEREFAINSYSFAS</sequence>
<evidence type="ECO:0000313" key="1">
    <source>
        <dbReference type="EMBL" id="CAA9396922.1"/>
    </source>
</evidence>
<evidence type="ECO:0008006" key="2">
    <source>
        <dbReference type="Google" id="ProtNLM"/>
    </source>
</evidence>
<dbReference type="InterPro" id="IPR012337">
    <property type="entry name" value="RNaseH-like_sf"/>
</dbReference>
<protein>
    <recommendedName>
        <fullName evidence="2">Transposase IS4-like domain-containing protein</fullName>
    </recommendedName>
</protein>
<name>A0A6J4NSB1_9CYAN</name>
<dbReference type="SUPFAM" id="SSF53098">
    <property type="entry name" value="Ribonuclease H-like"/>
    <property type="match status" value="1"/>
</dbReference>
<proteinExistence type="predicted"/>